<organism evidence="6 7">
    <name type="scientific">Schaalia canis</name>
    <dbReference type="NCBI Taxonomy" id="100469"/>
    <lineage>
        <taxon>Bacteria</taxon>
        <taxon>Bacillati</taxon>
        <taxon>Actinomycetota</taxon>
        <taxon>Actinomycetes</taxon>
        <taxon>Actinomycetales</taxon>
        <taxon>Actinomycetaceae</taxon>
        <taxon>Schaalia</taxon>
    </lineage>
</organism>
<dbReference type="GO" id="GO:0005524">
    <property type="term" value="F:ATP binding"/>
    <property type="evidence" value="ECO:0007669"/>
    <property type="project" value="UniProtKB-KW"/>
</dbReference>
<keyword evidence="4" id="KW-1278">Translocase</keyword>
<dbReference type="AlphaFoldDB" id="A0A3P1SBS5"/>
<dbReference type="InterPro" id="IPR003593">
    <property type="entry name" value="AAA+_ATPase"/>
</dbReference>
<dbReference type="FunFam" id="3.40.50.300:FF:000134">
    <property type="entry name" value="Iron-enterobactin ABC transporter ATP-binding protein"/>
    <property type="match status" value="1"/>
</dbReference>
<dbReference type="InterPro" id="IPR017871">
    <property type="entry name" value="ABC_transporter-like_CS"/>
</dbReference>
<keyword evidence="3 6" id="KW-0067">ATP-binding</keyword>
<dbReference type="SMART" id="SM00382">
    <property type="entry name" value="AAA"/>
    <property type="match status" value="1"/>
</dbReference>
<dbReference type="Gene3D" id="3.40.50.300">
    <property type="entry name" value="P-loop containing nucleotide triphosphate hydrolases"/>
    <property type="match status" value="1"/>
</dbReference>
<feature type="domain" description="ABC transporter" evidence="5">
    <location>
        <begin position="19"/>
        <end position="250"/>
    </location>
</feature>
<evidence type="ECO:0000259" key="5">
    <source>
        <dbReference type="PROSITE" id="PS50893"/>
    </source>
</evidence>
<evidence type="ECO:0000313" key="6">
    <source>
        <dbReference type="EMBL" id="RRC94506.1"/>
    </source>
</evidence>
<dbReference type="EMBL" id="RQZF01000014">
    <property type="protein sequence ID" value="RRC94506.1"/>
    <property type="molecule type" value="Genomic_DNA"/>
</dbReference>
<accession>A0A3P1SBS5</accession>
<dbReference type="PROSITE" id="PS50893">
    <property type="entry name" value="ABC_TRANSPORTER_2"/>
    <property type="match status" value="1"/>
</dbReference>
<dbReference type="GO" id="GO:0016887">
    <property type="term" value="F:ATP hydrolysis activity"/>
    <property type="evidence" value="ECO:0007669"/>
    <property type="project" value="InterPro"/>
</dbReference>
<dbReference type="OrthoDB" id="3291337at2"/>
<dbReference type="PANTHER" id="PTHR42794:SF1">
    <property type="entry name" value="HEMIN IMPORT ATP-BINDING PROTEIN HMUV"/>
    <property type="match status" value="1"/>
</dbReference>
<keyword evidence="1" id="KW-0813">Transport</keyword>
<dbReference type="InterPro" id="IPR027417">
    <property type="entry name" value="P-loop_NTPase"/>
</dbReference>
<keyword evidence="2" id="KW-0547">Nucleotide-binding</keyword>
<dbReference type="SUPFAM" id="SSF52540">
    <property type="entry name" value="P-loop containing nucleoside triphosphate hydrolases"/>
    <property type="match status" value="1"/>
</dbReference>
<dbReference type="InterPro" id="IPR003439">
    <property type="entry name" value="ABC_transporter-like_ATP-bd"/>
</dbReference>
<proteinExistence type="predicted"/>
<dbReference type="CDD" id="cd03214">
    <property type="entry name" value="ABC_Iron-Siderophores_B12_Hemin"/>
    <property type="match status" value="1"/>
</dbReference>
<dbReference type="NCBIfam" id="NF010068">
    <property type="entry name" value="PRK13548.1"/>
    <property type="match status" value="1"/>
</dbReference>
<sequence length="270" mass="29408">MTPANERDASAPALSTPAVTAEHISFSYGTRQILHDVSLSVEFGQVVGLLGPNGTGKSTLVGIMAGDLHPQAGTIRYGQRPIEEHSRKELAQLRAVMPQTIEFPFSYLVRDIVAMARHCWDTDTHTDEAAVARAMEQTDVTALQDREVTHLSGGEKARVTFARVLAQETGLVYLDEPTAALDIAHQERTMQVCRELAQAGHAVVAVMHDLQLAGTYCDKIALMEKGGIAAFGPPTEVLTGELLSRVYEWPIEVATVHDGRLVVLPQQVRH</sequence>
<dbReference type="PROSITE" id="PS00211">
    <property type="entry name" value="ABC_TRANSPORTER_1"/>
    <property type="match status" value="1"/>
</dbReference>
<evidence type="ECO:0000313" key="7">
    <source>
        <dbReference type="Proteomes" id="UP000280444"/>
    </source>
</evidence>
<keyword evidence="7" id="KW-1185">Reference proteome</keyword>
<name>A0A3P1SBS5_9ACTO</name>
<dbReference type="PANTHER" id="PTHR42794">
    <property type="entry name" value="HEMIN IMPORT ATP-BINDING PROTEIN HMUV"/>
    <property type="match status" value="1"/>
</dbReference>
<reference evidence="6 7" key="1">
    <citation type="submission" date="2018-11" db="EMBL/GenBank/DDBJ databases">
        <title>Genomes From Bacteria Associated with the Canine Oral Cavity: a Test Case for Automated Genome-Based Taxonomic Assignment.</title>
        <authorList>
            <person name="Coil D.A."/>
            <person name="Jospin G."/>
            <person name="Darling A.E."/>
            <person name="Wallis C."/>
            <person name="Davis I.J."/>
            <person name="Harris S."/>
            <person name="Eisen J.A."/>
            <person name="Holcombe L.J."/>
            <person name="O'Flynn C."/>
        </authorList>
    </citation>
    <scope>NUCLEOTIDE SEQUENCE [LARGE SCALE GENOMIC DNA]</scope>
    <source>
        <strain evidence="6 7">OH770</strain>
    </source>
</reference>
<dbReference type="RefSeq" id="WP_124872240.1">
    <property type="nucleotide sequence ID" value="NZ_RQZF01000014.1"/>
</dbReference>
<evidence type="ECO:0000256" key="4">
    <source>
        <dbReference type="ARBA" id="ARBA00022967"/>
    </source>
</evidence>
<dbReference type="Pfam" id="PF00005">
    <property type="entry name" value="ABC_tran"/>
    <property type="match status" value="1"/>
</dbReference>
<evidence type="ECO:0000256" key="3">
    <source>
        <dbReference type="ARBA" id="ARBA00022840"/>
    </source>
</evidence>
<dbReference type="Proteomes" id="UP000280444">
    <property type="component" value="Unassembled WGS sequence"/>
</dbReference>
<protein>
    <submittedName>
        <fullName evidence="6">Heme ABC transporter ATP-binding protein</fullName>
    </submittedName>
</protein>
<evidence type="ECO:0000256" key="1">
    <source>
        <dbReference type="ARBA" id="ARBA00022448"/>
    </source>
</evidence>
<gene>
    <name evidence="6" type="ORF">EII11_09810</name>
</gene>
<comment type="caution">
    <text evidence="6">The sequence shown here is derived from an EMBL/GenBank/DDBJ whole genome shotgun (WGS) entry which is preliminary data.</text>
</comment>
<evidence type="ECO:0000256" key="2">
    <source>
        <dbReference type="ARBA" id="ARBA00022741"/>
    </source>
</evidence>